<feature type="binding site" evidence="4">
    <location>
        <position position="245"/>
    </location>
    <ligand>
        <name>S-adenosyl-L-methionine</name>
        <dbReference type="ChEBI" id="CHEBI:59789"/>
    </ligand>
</feature>
<comment type="similarity">
    <text evidence="4">Belongs to the class I-like SAM-binding methyltransferase superfamily. RNA M5U methyltransferase family.</text>
</comment>
<protein>
    <submittedName>
        <fullName evidence="7">Methyltransferase</fullName>
    </submittedName>
</protein>
<feature type="region of interest" description="Disordered" evidence="5">
    <location>
        <begin position="202"/>
        <end position="221"/>
    </location>
</feature>
<keyword evidence="1 4" id="KW-0489">Methyltransferase</keyword>
<dbReference type="SUPFAM" id="SSF53335">
    <property type="entry name" value="S-adenosyl-L-methionine-dependent methyltransferases"/>
    <property type="match status" value="1"/>
</dbReference>
<dbReference type="SUPFAM" id="SSF50249">
    <property type="entry name" value="Nucleic acid-binding proteins"/>
    <property type="match status" value="1"/>
</dbReference>
<keyword evidence="3 4" id="KW-0949">S-adenosyl-L-methionine</keyword>
<evidence type="ECO:0000256" key="2">
    <source>
        <dbReference type="ARBA" id="ARBA00022679"/>
    </source>
</evidence>
<feature type="domain" description="TRAM" evidence="6">
    <location>
        <begin position="1"/>
        <end position="60"/>
    </location>
</feature>
<evidence type="ECO:0000256" key="4">
    <source>
        <dbReference type="PROSITE-ProRule" id="PRU01024"/>
    </source>
</evidence>
<dbReference type="CDD" id="cd02440">
    <property type="entry name" value="AdoMet_MTases"/>
    <property type="match status" value="1"/>
</dbReference>
<dbReference type="Gene3D" id="2.40.50.140">
    <property type="entry name" value="Nucleic acid-binding proteins"/>
    <property type="match status" value="1"/>
</dbReference>
<evidence type="ECO:0000256" key="3">
    <source>
        <dbReference type="ARBA" id="ARBA00022691"/>
    </source>
</evidence>
<proteinExistence type="inferred from homology"/>
<dbReference type="InterPro" id="IPR030391">
    <property type="entry name" value="MeTrfase_TrmA_CS"/>
</dbReference>
<dbReference type="InterPro" id="IPR002792">
    <property type="entry name" value="TRAM_dom"/>
</dbReference>
<dbReference type="PANTHER" id="PTHR11061">
    <property type="entry name" value="RNA M5U METHYLTRANSFERASE"/>
    <property type="match status" value="1"/>
</dbReference>
<dbReference type="PROSITE" id="PS50926">
    <property type="entry name" value="TRAM"/>
    <property type="match status" value="1"/>
</dbReference>
<dbReference type="InterPro" id="IPR029063">
    <property type="entry name" value="SAM-dependent_MTases_sf"/>
</dbReference>
<dbReference type="Gene3D" id="2.40.50.1070">
    <property type="match status" value="1"/>
</dbReference>
<dbReference type="Pfam" id="PF01938">
    <property type="entry name" value="TRAM"/>
    <property type="match status" value="1"/>
</dbReference>
<evidence type="ECO:0000259" key="6">
    <source>
        <dbReference type="PROSITE" id="PS50926"/>
    </source>
</evidence>
<feature type="binding site" evidence="4">
    <location>
        <position position="342"/>
    </location>
    <ligand>
        <name>S-adenosyl-L-methionine</name>
        <dbReference type="ChEBI" id="CHEBI:59789"/>
    </ligand>
</feature>
<dbReference type="GO" id="GO:0008168">
    <property type="term" value="F:methyltransferase activity"/>
    <property type="evidence" value="ECO:0007669"/>
    <property type="project" value="UniProtKB-KW"/>
</dbReference>
<keyword evidence="8" id="KW-1185">Reference proteome</keyword>
<dbReference type="PROSITE" id="PS51687">
    <property type="entry name" value="SAM_MT_RNA_M5U"/>
    <property type="match status" value="1"/>
</dbReference>
<gene>
    <name evidence="7" type="ORF">M6B22_01035</name>
</gene>
<organism evidence="7 8">
    <name type="scientific">Jatrophihabitans cynanchi</name>
    <dbReference type="NCBI Taxonomy" id="2944128"/>
    <lineage>
        <taxon>Bacteria</taxon>
        <taxon>Bacillati</taxon>
        <taxon>Actinomycetota</taxon>
        <taxon>Actinomycetes</taxon>
        <taxon>Jatrophihabitantales</taxon>
        <taxon>Jatrophihabitantaceae</taxon>
        <taxon>Jatrophihabitans</taxon>
    </lineage>
</organism>
<name>A0ABY7K189_9ACTN</name>
<accession>A0ABY7K189</accession>
<dbReference type="Pfam" id="PF05958">
    <property type="entry name" value="tRNA_U5-meth_tr"/>
    <property type="match status" value="1"/>
</dbReference>
<reference evidence="7" key="1">
    <citation type="submission" date="2022-05" db="EMBL/GenBank/DDBJ databases">
        <title>Jatrophihabitans sp. SB3-54 whole genome sequence.</title>
        <authorList>
            <person name="Suh M.K."/>
            <person name="Eom M.K."/>
            <person name="Kim J.S."/>
            <person name="Kim H.S."/>
            <person name="Do H.E."/>
            <person name="Shin Y.K."/>
            <person name="Lee J.-S."/>
        </authorList>
    </citation>
    <scope>NUCLEOTIDE SEQUENCE</scope>
    <source>
        <strain evidence="7">SB3-54</strain>
    </source>
</reference>
<evidence type="ECO:0000313" key="8">
    <source>
        <dbReference type="Proteomes" id="UP001164693"/>
    </source>
</evidence>
<sequence>MSEAADQLIVLDVGAAAHGGYCVARHEGRVVFVRHALPGERVRAAVTEERGSFWRADAVEVLAAAQGRVTPPCPHAGPGRCGGCDWQHADAATQRDLKAAVVREQFARLAGLDVSGLLTAVEPLPPEQGLLGWRTRITYALDRSGRPGLHRHRSGEIERLAACPLGAPGVGDSPALARTWPGLTGIEVARGDDGAVTLIGHRPGAGRQSRGRRPPDRTEVIDGPDVLPHRLGERTFEVAAAGFWQVHPAAAASFAAAVLQAVRPAPGETCLDLYAGAGALTATLADAVGPSGRVIGVESSARAVADATANLAETPWAQVRRGRVDAALLAALGERPDVIVLDPPRAGAGHDVMAALLALAPRAVAYVACDPAALARDVAAAGDLGWRLSGLRAFDAFPMTHHVECVAQLEPGGQLEPGDGSVVRADAARPSP</sequence>
<dbReference type="PROSITE" id="PS01231">
    <property type="entry name" value="TRMA_2"/>
    <property type="match status" value="1"/>
</dbReference>
<evidence type="ECO:0000313" key="7">
    <source>
        <dbReference type="EMBL" id="WAX57367.1"/>
    </source>
</evidence>
<dbReference type="EMBL" id="CP097463">
    <property type="protein sequence ID" value="WAX57367.1"/>
    <property type="molecule type" value="Genomic_DNA"/>
</dbReference>
<feature type="binding site" evidence="4">
    <location>
        <position position="274"/>
    </location>
    <ligand>
        <name>S-adenosyl-L-methionine</name>
        <dbReference type="ChEBI" id="CHEBI:59789"/>
    </ligand>
</feature>
<dbReference type="RefSeq" id="WP_269443905.1">
    <property type="nucleotide sequence ID" value="NZ_CP097463.1"/>
</dbReference>
<dbReference type="GO" id="GO:0032259">
    <property type="term" value="P:methylation"/>
    <property type="evidence" value="ECO:0007669"/>
    <property type="project" value="UniProtKB-KW"/>
</dbReference>
<dbReference type="PANTHER" id="PTHR11061:SF30">
    <property type="entry name" value="TRNA (URACIL(54)-C(5))-METHYLTRANSFERASE"/>
    <property type="match status" value="1"/>
</dbReference>
<dbReference type="Proteomes" id="UP001164693">
    <property type="component" value="Chromosome"/>
</dbReference>
<dbReference type="InterPro" id="IPR010280">
    <property type="entry name" value="U5_MeTrfase_fam"/>
</dbReference>
<evidence type="ECO:0000256" key="1">
    <source>
        <dbReference type="ARBA" id="ARBA00022603"/>
    </source>
</evidence>
<dbReference type="InterPro" id="IPR012340">
    <property type="entry name" value="NA-bd_OB-fold"/>
</dbReference>
<feature type="binding site" evidence="4">
    <location>
        <position position="298"/>
    </location>
    <ligand>
        <name>S-adenosyl-L-methionine</name>
        <dbReference type="ChEBI" id="CHEBI:59789"/>
    </ligand>
</feature>
<evidence type="ECO:0000256" key="5">
    <source>
        <dbReference type="SAM" id="MobiDB-lite"/>
    </source>
</evidence>
<feature type="active site" description="Nucleophile" evidence="4">
    <location>
        <position position="369"/>
    </location>
</feature>
<dbReference type="Gene3D" id="3.40.50.150">
    <property type="entry name" value="Vaccinia Virus protein VP39"/>
    <property type="match status" value="1"/>
</dbReference>
<feature type="region of interest" description="Disordered" evidence="5">
    <location>
        <begin position="411"/>
        <end position="432"/>
    </location>
</feature>
<keyword evidence="2 4" id="KW-0808">Transferase</keyword>